<feature type="transmembrane region" description="Helical" evidence="1">
    <location>
        <begin position="131"/>
        <end position="149"/>
    </location>
</feature>
<organism evidence="2 3">
    <name type="scientific">Pseudoduganella violacea</name>
    <dbReference type="NCBI Taxonomy" id="1715466"/>
    <lineage>
        <taxon>Bacteria</taxon>
        <taxon>Pseudomonadati</taxon>
        <taxon>Pseudomonadota</taxon>
        <taxon>Betaproteobacteria</taxon>
        <taxon>Burkholderiales</taxon>
        <taxon>Oxalobacteraceae</taxon>
        <taxon>Telluria group</taxon>
        <taxon>Pseudoduganella</taxon>
    </lineage>
</organism>
<evidence type="ECO:0000256" key="1">
    <source>
        <dbReference type="SAM" id="Phobius"/>
    </source>
</evidence>
<dbReference type="RefSeq" id="WP_183439978.1">
    <property type="nucleotide sequence ID" value="NZ_JACHXD010000002.1"/>
</dbReference>
<gene>
    <name evidence="2" type="ORF">FHS03_001097</name>
</gene>
<feature type="transmembrane region" description="Helical" evidence="1">
    <location>
        <begin position="351"/>
        <end position="371"/>
    </location>
</feature>
<accession>A0A7W5FT00</accession>
<proteinExistence type="predicted"/>
<sequence length="636" mass="70028">MNPHMPLPPPRRLALLLVLIMGLLLLLFKADHMKGDSVEYTLATIAMANHGTPAIRMSDIEQAKQLAPERAEIYEILAADLRANKQVVYAAYVRGRGGDVYTVHFFGYSALAVLPYKLLQAAGLPPLKCFQVLNLTMVLVLALCLYRLFRNTARAAWGTALFMLCGGALYWNWSSPECLSAAALLGALALYASGAPLRAGLLAGLAAWQNPTILAFLGFAPLIKLCLDYQPGRGLAAALRQALAPRQLLGLGLALVLIALPPLFNLWQYGVPNIIVKLFSNRELVTVTRLVSFFFDLNQGLLIGIPAVLALLALWMWRGAPQRVLLLGACASFTLALILPALAVLNWNSGAAGMMRYAFWSSMPLLFALLWRLQQQARWPRRLAVGLLLAQGLCMVNALSYSYVQFSPLARLVLRYAPNWYHPEPEIFAERSGNNDDYINPERIYAYPRDGAPIKHLYNARHPGIEDHLCGQGMKLAPGNAAHDSVHGWRYLDGALACVAADPARGQRLRVEQFRLHNTLQLGQGWSGLEYGGGAWDGVWSLGARSQLRLQIPAALSAPSVTLHGNYFNGNTRTRVLLDGKDMGWVQLEQPQPLPLPAEAVARGSVLIELRHEQPQRPSPQDTRLLAVFLNEVTLR</sequence>
<reference evidence="2 3" key="1">
    <citation type="submission" date="2020-08" db="EMBL/GenBank/DDBJ databases">
        <title>Genomic Encyclopedia of Type Strains, Phase III (KMG-III): the genomes of soil and plant-associated and newly described type strains.</title>
        <authorList>
            <person name="Whitman W."/>
        </authorList>
    </citation>
    <scope>NUCLEOTIDE SEQUENCE [LARGE SCALE GENOMIC DNA]</scope>
    <source>
        <strain evidence="2 3">CECT 8897</strain>
    </source>
</reference>
<keyword evidence="1" id="KW-0472">Membrane</keyword>
<comment type="caution">
    <text evidence="2">The sequence shown here is derived from an EMBL/GenBank/DDBJ whole genome shotgun (WGS) entry which is preliminary data.</text>
</comment>
<feature type="transmembrane region" description="Helical" evidence="1">
    <location>
        <begin position="290"/>
        <end position="317"/>
    </location>
</feature>
<dbReference type="EMBL" id="JACHXD010000002">
    <property type="protein sequence ID" value="MBB3118071.1"/>
    <property type="molecule type" value="Genomic_DNA"/>
</dbReference>
<name>A0A7W5FT00_9BURK</name>
<feature type="transmembrane region" description="Helical" evidence="1">
    <location>
        <begin position="383"/>
        <end position="404"/>
    </location>
</feature>
<keyword evidence="3" id="KW-1185">Reference proteome</keyword>
<evidence type="ECO:0000313" key="3">
    <source>
        <dbReference type="Proteomes" id="UP000541535"/>
    </source>
</evidence>
<evidence type="ECO:0000313" key="2">
    <source>
        <dbReference type="EMBL" id="MBB3118071.1"/>
    </source>
</evidence>
<feature type="transmembrane region" description="Helical" evidence="1">
    <location>
        <begin position="324"/>
        <end position="345"/>
    </location>
</feature>
<feature type="transmembrane region" description="Helical" evidence="1">
    <location>
        <begin position="248"/>
        <end position="270"/>
    </location>
</feature>
<feature type="transmembrane region" description="Helical" evidence="1">
    <location>
        <begin position="207"/>
        <end position="227"/>
    </location>
</feature>
<dbReference type="AlphaFoldDB" id="A0A7W5FT00"/>
<keyword evidence="1" id="KW-0812">Transmembrane</keyword>
<feature type="transmembrane region" description="Helical" evidence="1">
    <location>
        <begin position="101"/>
        <end position="119"/>
    </location>
</feature>
<dbReference type="Proteomes" id="UP000541535">
    <property type="component" value="Unassembled WGS sequence"/>
</dbReference>
<protein>
    <submittedName>
        <fullName evidence="2">Uncharacterized protein</fullName>
    </submittedName>
</protein>
<feature type="transmembrane region" description="Helical" evidence="1">
    <location>
        <begin position="155"/>
        <end position="171"/>
    </location>
</feature>
<keyword evidence="1" id="KW-1133">Transmembrane helix</keyword>